<feature type="domain" description="RagB/SusD" evidence="6">
    <location>
        <begin position="340"/>
        <end position="599"/>
    </location>
</feature>
<sequence length="599" mass="67459">MKNYIKISMVVVLTIIYGCQDKFLELDPLDSVTESVYFETPEHFDAAANSLYTQLIGLQKVKGSGLSNDYQVGYADFMDFGTDLIAFVQPEGRGSLIVTEQDKYWSNWYYWLRDVNMILKKADEYDGNVEDIEQPIGTAYFFRAWHHFLLLQRFGGVPIVTSVLDLDSPELSGPRNSRYEVIAQVLSDLDVAIDLLPTEQQLDAGDKGKISRWGAEAFKAEVLLYEATWEKYVGTTTDGDGVNTGAGSAMPDNYPSTGDMLTEAIALSKDVMDNGGYELWNHNTELDSMSSYYLFNLEDGDSNPAGLDKSTNNEFIIQGIYDFVLRRGGVNISHVVDGRTAPSRKFMDMFLCVDGLPVDKSTEFQGYYTVSDEFENRDFRMNAYYYGVPEGGSPALSPPTSEGNPTGILGQKFRSWNYPTYRNVNEESFNFPLLRLAEVYLIYAESLFELNGTITDAQLDESINKIRERAGVADLTNALVSNYNLDMLEEIRRERAVELFLENSRYNDLKRWGIAEQELNAPILGAIVEGTLYEADASLYDPSVYIYGEQEVENGTGSLLRATVIDPASNRSFDRKDYLFPLPTAQLNLNKALTQNPEW</sequence>
<evidence type="ECO:0000256" key="4">
    <source>
        <dbReference type="ARBA" id="ARBA00023136"/>
    </source>
</evidence>
<evidence type="ECO:0000256" key="2">
    <source>
        <dbReference type="ARBA" id="ARBA00006275"/>
    </source>
</evidence>
<keyword evidence="9" id="KW-1185">Reference proteome</keyword>
<dbReference type="Gene3D" id="1.25.40.390">
    <property type="match status" value="1"/>
</dbReference>
<dbReference type="RefSeq" id="WP_073120269.1">
    <property type="nucleotide sequence ID" value="NZ_FRAA01000001.1"/>
</dbReference>
<protein>
    <submittedName>
        <fullName evidence="8">Starch-binding associating with outer membrane</fullName>
    </submittedName>
</protein>
<evidence type="ECO:0000256" key="1">
    <source>
        <dbReference type="ARBA" id="ARBA00004442"/>
    </source>
</evidence>
<organism evidence="8 9">
    <name type="scientific">Reichenbachiella agariperforans</name>
    <dbReference type="NCBI Taxonomy" id="156994"/>
    <lineage>
        <taxon>Bacteria</taxon>
        <taxon>Pseudomonadati</taxon>
        <taxon>Bacteroidota</taxon>
        <taxon>Cytophagia</taxon>
        <taxon>Cytophagales</taxon>
        <taxon>Reichenbachiellaceae</taxon>
        <taxon>Reichenbachiella</taxon>
    </lineage>
</organism>
<dbReference type="GO" id="GO:0009279">
    <property type="term" value="C:cell outer membrane"/>
    <property type="evidence" value="ECO:0007669"/>
    <property type="project" value="UniProtKB-SubCell"/>
</dbReference>
<dbReference type="STRING" id="156994.SAMN04488028_1011174"/>
<dbReference type="Proteomes" id="UP000184474">
    <property type="component" value="Unassembled WGS sequence"/>
</dbReference>
<evidence type="ECO:0000256" key="5">
    <source>
        <dbReference type="ARBA" id="ARBA00023237"/>
    </source>
</evidence>
<evidence type="ECO:0000313" key="8">
    <source>
        <dbReference type="EMBL" id="SHJ77137.1"/>
    </source>
</evidence>
<dbReference type="Pfam" id="PF07980">
    <property type="entry name" value="SusD_RagB"/>
    <property type="match status" value="1"/>
</dbReference>
<gene>
    <name evidence="8" type="ORF">SAMN04488028_1011174</name>
</gene>
<comment type="similarity">
    <text evidence="2">Belongs to the SusD family.</text>
</comment>
<dbReference type="SUPFAM" id="SSF48452">
    <property type="entry name" value="TPR-like"/>
    <property type="match status" value="1"/>
</dbReference>
<keyword evidence="5" id="KW-0998">Cell outer membrane</keyword>
<dbReference type="EMBL" id="FRAA01000001">
    <property type="protein sequence ID" value="SHJ77137.1"/>
    <property type="molecule type" value="Genomic_DNA"/>
</dbReference>
<keyword evidence="3" id="KW-0732">Signal</keyword>
<dbReference type="AlphaFoldDB" id="A0A1M6M0X3"/>
<reference evidence="9" key="1">
    <citation type="submission" date="2016-11" db="EMBL/GenBank/DDBJ databases">
        <authorList>
            <person name="Varghese N."/>
            <person name="Submissions S."/>
        </authorList>
    </citation>
    <scope>NUCLEOTIDE SEQUENCE [LARGE SCALE GENOMIC DNA]</scope>
    <source>
        <strain evidence="9">DSM 26134</strain>
    </source>
</reference>
<dbReference type="Pfam" id="PF14322">
    <property type="entry name" value="SusD-like_3"/>
    <property type="match status" value="1"/>
</dbReference>
<keyword evidence="4" id="KW-0472">Membrane</keyword>
<proteinExistence type="inferred from homology"/>
<feature type="domain" description="SusD-like N-terminal" evidence="7">
    <location>
        <begin position="102"/>
        <end position="222"/>
    </location>
</feature>
<evidence type="ECO:0000256" key="3">
    <source>
        <dbReference type="ARBA" id="ARBA00022729"/>
    </source>
</evidence>
<comment type="subcellular location">
    <subcellularLocation>
        <location evidence="1">Cell outer membrane</location>
    </subcellularLocation>
</comment>
<evidence type="ECO:0000259" key="7">
    <source>
        <dbReference type="Pfam" id="PF14322"/>
    </source>
</evidence>
<dbReference type="InterPro" id="IPR012944">
    <property type="entry name" value="SusD_RagB_dom"/>
</dbReference>
<accession>A0A1M6M0X3</accession>
<evidence type="ECO:0000313" key="9">
    <source>
        <dbReference type="Proteomes" id="UP000184474"/>
    </source>
</evidence>
<dbReference type="InterPro" id="IPR033985">
    <property type="entry name" value="SusD-like_N"/>
</dbReference>
<evidence type="ECO:0000259" key="6">
    <source>
        <dbReference type="Pfam" id="PF07980"/>
    </source>
</evidence>
<dbReference type="InterPro" id="IPR011990">
    <property type="entry name" value="TPR-like_helical_dom_sf"/>
</dbReference>
<dbReference type="PROSITE" id="PS51257">
    <property type="entry name" value="PROKAR_LIPOPROTEIN"/>
    <property type="match status" value="1"/>
</dbReference>
<name>A0A1M6M0X3_REIAG</name>